<accession>A0ABW5IG91</accession>
<dbReference type="RefSeq" id="WP_344266903.1">
    <property type="nucleotide sequence ID" value="NZ_BAAAHV010000005.1"/>
</dbReference>
<name>A0ABW5IG91_9PSEU</name>
<dbReference type="Proteomes" id="UP001597542">
    <property type="component" value="Unassembled WGS sequence"/>
</dbReference>
<protein>
    <submittedName>
        <fullName evidence="1">Uncharacterized protein</fullName>
    </submittedName>
</protein>
<organism evidence="1 2">
    <name type="scientific">Amycolatopsis albidoflavus</name>
    <dbReference type="NCBI Taxonomy" id="102226"/>
    <lineage>
        <taxon>Bacteria</taxon>
        <taxon>Bacillati</taxon>
        <taxon>Actinomycetota</taxon>
        <taxon>Actinomycetes</taxon>
        <taxon>Pseudonocardiales</taxon>
        <taxon>Pseudonocardiaceae</taxon>
        <taxon>Amycolatopsis</taxon>
    </lineage>
</organism>
<evidence type="ECO:0000313" key="2">
    <source>
        <dbReference type="Proteomes" id="UP001597542"/>
    </source>
</evidence>
<keyword evidence="2" id="KW-1185">Reference proteome</keyword>
<gene>
    <name evidence="1" type="ORF">ACFSUT_46330</name>
</gene>
<reference evidence="2" key="1">
    <citation type="journal article" date="2019" name="Int. J. Syst. Evol. Microbiol.">
        <title>The Global Catalogue of Microorganisms (GCM) 10K type strain sequencing project: providing services to taxonomists for standard genome sequencing and annotation.</title>
        <authorList>
            <consortium name="The Broad Institute Genomics Platform"/>
            <consortium name="The Broad Institute Genome Sequencing Center for Infectious Disease"/>
            <person name="Wu L."/>
            <person name="Ma J."/>
        </authorList>
    </citation>
    <scope>NUCLEOTIDE SEQUENCE [LARGE SCALE GENOMIC DNA]</scope>
    <source>
        <strain evidence="2">CGMCC 4.7638</strain>
    </source>
</reference>
<comment type="caution">
    <text evidence="1">The sequence shown here is derived from an EMBL/GenBank/DDBJ whole genome shotgun (WGS) entry which is preliminary data.</text>
</comment>
<dbReference type="EMBL" id="JBHUKQ010000032">
    <property type="protein sequence ID" value="MFD2487762.1"/>
    <property type="molecule type" value="Genomic_DNA"/>
</dbReference>
<proteinExistence type="predicted"/>
<sequence length="160" mass="17798">MSTRTDFYVGTGTAASWIGSLQFGCHPDNLLKHPDGHAALTARRASAYRAAVRVLLTMWPVDGLGAAFEPRNGWPWHWETSHRNDWIISYHDDAVHLTAGGGDRWHRLDPDDPRPPLTCGPPDFARWLRDPGGEPAVRLPAYRAPGSRTEDWGSLLGRLP</sequence>
<evidence type="ECO:0000313" key="1">
    <source>
        <dbReference type="EMBL" id="MFD2487762.1"/>
    </source>
</evidence>